<dbReference type="OrthoDB" id="4924482at2759"/>
<evidence type="ECO:0000313" key="3">
    <source>
        <dbReference type="EMBL" id="PFH57298.1"/>
    </source>
</evidence>
<dbReference type="Gene3D" id="1.10.490.40">
    <property type="entry name" value="Diphtheria toxin, translocation domain"/>
    <property type="match status" value="1"/>
</dbReference>
<gene>
    <name evidence="3" type="ORF">XA68_15246</name>
</gene>
<feature type="compositionally biased region" description="Basic and acidic residues" evidence="1">
    <location>
        <begin position="290"/>
        <end position="301"/>
    </location>
</feature>
<feature type="compositionally biased region" description="Polar residues" evidence="1">
    <location>
        <begin position="271"/>
        <end position="286"/>
    </location>
</feature>
<feature type="chain" id="PRO_5013083559" evidence="2">
    <location>
        <begin position="21"/>
        <end position="1144"/>
    </location>
</feature>
<feature type="signal peptide" evidence="2">
    <location>
        <begin position="1"/>
        <end position="20"/>
    </location>
</feature>
<feature type="region of interest" description="Disordered" evidence="1">
    <location>
        <begin position="1008"/>
        <end position="1028"/>
    </location>
</feature>
<name>A0A2A9P7K6_OPHUN</name>
<feature type="compositionally biased region" description="Low complexity" evidence="1">
    <location>
        <begin position="884"/>
        <end position="895"/>
    </location>
</feature>
<reference evidence="3 4" key="1">
    <citation type="journal article" date="2015" name="BMC Genomics">
        <title>Gene expression during zombie ant biting behavior reflects the complexity underlying fungal parasitic behavioral manipulation.</title>
        <authorList>
            <person name="de Bekker C."/>
            <person name="Ohm R.A."/>
            <person name="Loreto R.G."/>
            <person name="Sebastian A."/>
            <person name="Albert I."/>
            <person name="Merrow M."/>
            <person name="Brachmann A."/>
            <person name="Hughes D.P."/>
        </authorList>
    </citation>
    <scope>NUCLEOTIDE SEQUENCE [LARGE SCALE GENOMIC DNA]</scope>
    <source>
        <strain evidence="3 4">SC16a</strain>
    </source>
</reference>
<dbReference type="STRING" id="268505.A0A2A9P7K6"/>
<organism evidence="3 4">
    <name type="scientific">Ophiocordyceps unilateralis</name>
    <name type="common">Zombie-ant fungus</name>
    <name type="synonym">Torrubia unilateralis</name>
    <dbReference type="NCBI Taxonomy" id="268505"/>
    <lineage>
        <taxon>Eukaryota</taxon>
        <taxon>Fungi</taxon>
        <taxon>Dikarya</taxon>
        <taxon>Ascomycota</taxon>
        <taxon>Pezizomycotina</taxon>
        <taxon>Sordariomycetes</taxon>
        <taxon>Hypocreomycetidae</taxon>
        <taxon>Hypocreales</taxon>
        <taxon>Ophiocordycipitaceae</taxon>
        <taxon>Ophiocordyceps</taxon>
    </lineage>
</organism>
<evidence type="ECO:0000313" key="4">
    <source>
        <dbReference type="Proteomes" id="UP000037136"/>
    </source>
</evidence>
<protein>
    <submittedName>
        <fullName evidence="3">Uncharacterized protein</fullName>
    </submittedName>
</protein>
<keyword evidence="4" id="KW-1185">Reference proteome</keyword>
<reference evidence="3 4" key="2">
    <citation type="journal article" date="2017" name="Sci. Rep.">
        <title>Ant-infecting Ophiocordyceps genomes reveal a high diversity of potential behavioral manipulation genes and a possible major role for enterotoxins.</title>
        <authorList>
            <person name="de Bekker C."/>
            <person name="Ohm R.A."/>
            <person name="Evans H.C."/>
            <person name="Brachmann A."/>
            <person name="Hughes D.P."/>
        </authorList>
    </citation>
    <scope>NUCLEOTIDE SEQUENCE [LARGE SCALE GENOMIC DNA]</scope>
    <source>
        <strain evidence="3 4">SC16a</strain>
    </source>
</reference>
<dbReference type="AlphaFoldDB" id="A0A2A9P7K6"/>
<comment type="caution">
    <text evidence="3">The sequence shown here is derived from an EMBL/GenBank/DDBJ whole genome shotgun (WGS) entry which is preliminary data.</text>
</comment>
<evidence type="ECO:0000256" key="2">
    <source>
        <dbReference type="SAM" id="SignalP"/>
    </source>
</evidence>
<dbReference type="EMBL" id="LAZP02000427">
    <property type="protein sequence ID" value="PFH57298.1"/>
    <property type="molecule type" value="Genomic_DNA"/>
</dbReference>
<accession>A0A2A9P7K6</accession>
<proteinExistence type="predicted"/>
<feature type="region of interest" description="Disordered" evidence="1">
    <location>
        <begin position="243"/>
        <end position="301"/>
    </location>
</feature>
<dbReference type="Proteomes" id="UP000037136">
    <property type="component" value="Unassembled WGS sequence"/>
</dbReference>
<evidence type="ECO:0000256" key="1">
    <source>
        <dbReference type="SAM" id="MobiDB-lite"/>
    </source>
</evidence>
<sequence length="1144" mass="126883">MRFSSVFHLLFWQLASSSLAHQGRLAAAAAEERGLQRLDVGSHGVRKRQTSSIDVPETKLFSVDFFYRQVDGIPSTAHDFYHWSLRTSSGAKFTWTGDSFDVTNGGTETRQGLSKVTRIKPGFLFQWKWEVSPINSYQFATTVIVGESLRPVSATQIQQLLAKVRVPVSGGENCISWLMEALNTLQENRILAKMDLPNFETRAFQAVHSRNQRFDLLDPQARYDLSARQVSRYDRISRVVNHEAVEPPEKPPFRVTRQPDYKPPLKRPKRVTSSDYTPPKGSSNPGSKYLADRDPTRPRLDSFKSQRVLPAKEIALTKFDQMTQNLKLGRVFQQNGQMRKLFHQMTEKLPLSRSSRGFKGAVTGSLNSVMGVVGLGFWGVAMHEVWTSNQSDVLDKAAVTTALVPFVGCVMADANKLRVDMSNPRRPKEHVGSAVVSAVDSALCYVVGAMVFTPLAPVAVAYMAVRMIVDTILKYWVPQNPTTAPEEVAGMRWTGWVTVLSTISTTIMSENYTTNLLDIYHNGTAVVLAVAASAAGNLEAEALAMMRNATTDDERRLVKDMAENQGKVISLSACEAIEGHRNNLRKKMMAFFNTKLHNAASRYDDELYEALRLKQKWPWESLRTSALAKLREEQTNYPLVSSQGSIQLSWAVFAWLDDVLGPKEDMSPACNYVEHVPGLYEPNRECADPCGKASDLAKRRSNSTKVEWAQTNEGQGIWGCVVYRGVERVSSLSPSCCAYSAFTMQGIGLVTKNNTGKYPLGHRCVEFRREKSTLLEGYEFMHQPRPAGNDAPSALPAPAALTPNPKCTLPCGQQKQGVEFEAILGEGNGVFGCQHRAEAGWTLYEAAPKCCPYRELELKAIPIGINKILRRRCVSSRFTSAPASASVAPTSGAGSKLPPQPETTAAPPQPWLYGREEIEHGNGCLEGSNKAETCVEFVGTEIYCSRQANQTACLQLYETPPYLLKQKSCGLHDNAWQENCVGTRKWCKDMANHATNVTEKECLDRRPRPVSEAVKAEEGEENRKEGAKPVRGPGIQICKGMCSAPPHFLPTDNMGPCKYYDDATLGECASFEPATSHLFTFNMTDHTVCTYFEDNLCNKAAFKAETYKPGQGFCPHRIGSALPLFILGLWWSVVYIKPSVGSFI</sequence>
<keyword evidence="2" id="KW-0732">Signal</keyword>
<feature type="region of interest" description="Disordered" evidence="1">
    <location>
        <begin position="884"/>
        <end position="908"/>
    </location>
</feature>
<feature type="compositionally biased region" description="Basic and acidic residues" evidence="1">
    <location>
        <begin position="243"/>
        <end position="260"/>
    </location>
</feature>